<dbReference type="InterPro" id="IPR009003">
    <property type="entry name" value="Peptidase_S1_PA"/>
</dbReference>
<evidence type="ECO:0000256" key="1">
    <source>
        <dbReference type="ARBA" id="ARBA00023157"/>
    </source>
</evidence>
<gene>
    <name evidence="3" type="ORF">OBRU01_19207</name>
</gene>
<dbReference type="InterPro" id="IPR001254">
    <property type="entry name" value="Trypsin_dom"/>
</dbReference>
<dbReference type="SUPFAM" id="SSF50494">
    <property type="entry name" value="Trypsin-like serine proteases"/>
    <property type="match status" value="1"/>
</dbReference>
<reference evidence="3 4" key="1">
    <citation type="journal article" date="2015" name="Genome Biol. Evol.">
        <title>The genome of winter moth (Operophtera brumata) provides a genomic perspective on sexual dimorphism and phenology.</title>
        <authorList>
            <person name="Derks M.F."/>
            <person name="Smit S."/>
            <person name="Salis L."/>
            <person name="Schijlen E."/>
            <person name="Bossers A."/>
            <person name="Mateman C."/>
            <person name="Pijl A.S."/>
            <person name="de Ridder D."/>
            <person name="Groenen M.A."/>
            <person name="Visser M.E."/>
            <person name="Megens H.J."/>
        </authorList>
    </citation>
    <scope>NUCLEOTIDE SEQUENCE [LARGE SCALE GENOMIC DNA]</scope>
    <source>
        <strain evidence="3">WM2013NL</strain>
        <tissue evidence="3">Head and thorax</tissue>
    </source>
</reference>
<keyword evidence="3" id="KW-0472">Membrane</keyword>
<keyword evidence="3" id="KW-0812">Transmembrane</keyword>
<dbReference type="EMBL" id="JTDY01004704">
    <property type="protein sequence ID" value="KOB67857.1"/>
    <property type="molecule type" value="Genomic_DNA"/>
</dbReference>
<name>A0A0L7KX76_OPEBR</name>
<dbReference type="Proteomes" id="UP000037510">
    <property type="component" value="Unassembled WGS sequence"/>
</dbReference>
<keyword evidence="1" id="KW-1015">Disulfide bond</keyword>
<keyword evidence="3" id="KW-0645">Protease</keyword>
<dbReference type="PANTHER" id="PTHR24253:SF176">
    <property type="entry name" value="CORIN, ISOFORM B"/>
    <property type="match status" value="1"/>
</dbReference>
<feature type="domain" description="Peptidase S1" evidence="2">
    <location>
        <begin position="1"/>
        <end position="222"/>
    </location>
</feature>
<evidence type="ECO:0000259" key="2">
    <source>
        <dbReference type="PROSITE" id="PS50240"/>
    </source>
</evidence>
<protein>
    <submittedName>
        <fullName evidence="3">Transmembrane protease, serine 2</fullName>
    </submittedName>
</protein>
<dbReference type="PROSITE" id="PS50240">
    <property type="entry name" value="TRYPSIN_DOM"/>
    <property type="match status" value="1"/>
</dbReference>
<dbReference type="GO" id="GO:0006508">
    <property type="term" value="P:proteolysis"/>
    <property type="evidence" value="ECO:0007669"/>
    <property type="project" value="UniProtKB-KW"/>
</dbReference>
<dbReference type="PANTHER" id="PTHR24253">
    <property type="entry name" value="TRANSMEMBRANE PROTEASE SERINE"/>
    <property type="match status" value="1"/>
</dbReference>
<organism evidence="3 4">
    <name type="scientific">Operophtera brumata</name>
    <name type="common">Winter moth</name>
    <name type="synonym">Phalaena brumata</name>
    <dbReference type="NCBI Taxonomy" id="104452"/>
    <lineage>
        <taxon>Eukaryota</taxon>
        <taxon>Metazoa</taxon>
        <taxon>Ecdysozoa</taxon>
        <taxon>Arthropoda</taxon>
        <taxon>Hexapoda</taxon>
        <taxon>Insecta</taxon>
        <taxon>Pterygota</taxon>
        <taxon>Neoptera</taxon>
        <taxon>Endopterygota</taxon>
        <taxon>Lepidoptera</taxon>
        <taxon>Glossata</taxon>
        <taxon>Ditrysia</taxon>
        <taxon>Geometroidea</taxon>
        <taxon>Geometridae</taxon>
        <taxon>Larentiinae</taxon>
        <taxon>Operophtera</taxon>
    </lineage>
</organism>
<proteinExistence type="predicted"/>
<sequence length="222" mass="23941">GGASALPRVSSPAHCLFVVRSWRCECATTSVVTSSLSVCGAQLAVRVRYHECRHQLTVCLWCAVGGASALPRVSSPAHCLFVVRSWRCECATTSVVTGSLSVCGAQLAVRVRYHEQLSPVCLPPAERALAAGTRCTVIGWGKRDDKDISSSTEMTVPLSYSSTVVQHFLTCLPVSEYEPAVNEVEVPVLNRDLCNQWLEHRDLNVTEGMICAGYPEGGKDAC</sequence>
<dbReference type="Gene3D" id="2.40.10.10">
    <property type="entry name" value="Trypsin-like serine proteases"/>
    <property type="match status" value="1"/>
</dbReference>
<evidence type="ECO:0000313" key="3">
    <source>
        <dbReference type="EMBL" id="KOB67857.1"/>
    </source>
</evidence>
<dbReference type="STRING" id="104452.A0A0L7KX76"/>
<comment type="caution">
    <text evidence="3">The sequence shown here is derived from an EMBL/GenBank/DDBJ whole genome shotgun (WGS) entry which is preliminary data.</text>
</comment>
<dbReference type="Pfam" id="PF00089">
    <property type="entry name" value="Trypsin"/>
    <property type="match status" value="2"/>
</dbReference>
<dbReference type="InterPro" id="IPR043504">
    <property type="entry name" value="Peptidase_S1_PA_chymotrypsin"/>
</dbReference>
<feature type="non-terminal residue" evidence="3">
    <location>
        <position position="1"/>
    </location>
</feature>
<keyword evidence="3" id="KW-0378">Hydrolase</keyword>
<keyword evidence="4" id="KW-1185">Reference proteome</keyword>
<evidence type="ECO:0000313" key="4">
    <source>
        <dbReference type="Proteomes" id="UP000037510"/>
    </source>
</evidence>
<accession>A0A0L7KX76</accession>
<feature type="non-terminal residue" evidence="3">
    <location>
        <position position="222"/>
    </location>
</feature>
<dbReference type="GO" id="GO:0004252">
    <property type="term" value="F:serine-type endopeptidase activity"/>
    <property type="evidence" value="ECO:0007669"/>
    <property type="project" value="InterPro"/>
</dbReference>
<dbReference type="AlphaFoldDB" id="A0A0L7KX76"/>